<name>A0A818UT52_9BILA</name>
<evidence type="ECO:0000256" key="3">
    <source>
        <dbReference type="ARBA" id="ARBA00022989"/>
    </source>
</evidence>
<dbReference type="GO" id="GO:0022857">
    <property type="term" value="F:transmembrane transporter activity"/>
    <property type="evidence" value="ECO:0007669"/>
    <property type="project" value="InterPro"/>
</dbReference>
<feature type="transmembrane region" description="Helical" evidence="5">
    <location>
        <begin position="256"/>
        <end position="279"/>
    </location>
</feature>
<feature type="transmembrane region" description="Helical" evidence="5">
    <location>
        <begin position="139"/>
        <end position="157"/>
    </location>
</feature>
<dbReference type="PROSITE" id="PS50850">
    <property type="entry name" value="MFS"/>
    <property type="match status" value="1"/>
</dbReference>
<evidence type="ECO:0000259" key="6">
    <source>
        <dbReference type="PROSITE" id="PS50850"/>
    </source>
</evidence>
<feature type="transmembrane region" description="Helical" evidence="5">
    <location>
        <begin position="218"/>
        <end position="244"/>
    </location>
</feature>
<evidence type="ECO:0000256" key="5">
    <source>
        <dbReference type="SAM" id="Phobius"/>
    </source>
</evidence>
<reference evidence="8" key="1">
    <citation type="submission" date="2021-02" db="EMBL/GenBank/DDBJ databases">
        <authorList>
            <person name="Nowell W R."/>
        </authorList>
    </citation>
    <scope>NUCLEOTIDE SEQUENCE</scope>
</reference>
<feature type="transmembrane region" description="Helical" evidence="5">
    <location>
        <begin position="291"/>
        <end position="309"/>
    </location>
</feature>
<dbReference type="EMBL" id="CAJOBE010000991">
    <property type="protein sequence ID" value="CAF3705149.1"/>
    <property type="molecule type" value="Genomic_DNA"/>
</dbReference>
<evidence type="ECO:0000313" key="9">
    <source>
        <dbReference type="Proteomes" id="UP000663874"/>
    </source>
</evidence>
<dbReference type="Proteomes" id="UP000663889">
    <property type="component" value="Unassembled WGS sequence"/>
</dbReference>
<evidence type="ECO:0000313" key="8">
    <source>
        <dbReference type="EMBL" id="CAF3705149.1"/>
    </source>
</evidence>
<evidence type="ECO:0000256" key="1">
    <source>
        <dbReference type="ARBA" id="ARBA00004141"/>
    </source>
</evidence>
<organism evidence="8 9">
    <name type="scientific">Rotaria sordida</name>
    <dbReference type="NCBI Taxonomy" id="392033"/>
    <lineage>
        <taxon>Eukaryota</taxon>
        <taxon>Metazoa</taxon>
        <taxon>Spiralia</taxon>
        <taxon>Gnathifera</taxon>
        <taxon>Rotifera</taxon>
        <taxon>Eurotatoria</taxon>
        <taxon>Bdelloidea</taxon>
        <taxon>Philodinida</taxon>
        <taxon>Philodinidae</taxon>
        <taxon>Rotaria</taxon>
    </lineage>
</organism>
<comment type="subcellular location">
    <subcellularLocation>
        <location evidence="1">Membrane</location>
        <topology evidence="1">Multi-pass membrane protein</topology>
    </subcellularLocation>
</comment>
<dbReference type="EMBL" id="CAJNOU010000436">
    <property type="protein sequence ID" value="CAF0996995.1"/>
    <property type="molecule type" value="Genomic_DNA"/>
</dbReference>
<dbReference type="InterPro" id="IPR050382">
    <property type="entry name" value="MFS_Na/Anion_cotransporter"/>
</dbReference>
<keyword evidence="3 5" id="KW-1133">Transmembrane helix</keyword>
<dbReference type="Pfam" id="PF07690">
    <property type="entry name" value="MFS_1"/>
    <property type="match status" value="1"/>
</dbReference>
<feature type="transmembrane region" description="Helical" evidence="5">
    <location>
        <begin position="12"/>
        <end position="37"/>
    </location>
</feature>
<dbReference type="GO" id="GO:0016020">
    <property type="term" value="C:membrane"/>
    <property type="evidence" value="ECO:0007669"/>
    <property type="project" value="UniProtKB-SubCell"/>
</dbReference>
<evidence type="ECO:0000256" key="2">
    <source>
        <dbReference type="ARBA" id="ARBA00022692"/>
    </source>
</evidence>
<dbReference type="InterPro" id="IPR011701">
    <property type="entry name" value="MFS"/>
</dbReference>
<dbReference type="GO" id="GO:0006820">
    <property type="term" value="P:monoatomic anion transport"/>
    <property type="evidence" value="ECO:0007669"/>
    <property type="project" value="TreeGrafter"/>
</dbReference>
<evidence type="ECO:0000313" key="7">
    <source>
        <dbReference type="EMBL" id="CAF0996995.1"/>
    </source>
</evidence>
<sequence>MVAIYYLHDMYFTFAVIFRVIVGLGHGPLFPATYTFWSMWAVPLERSTLTSIGFCSTNLGTSITMLIGGLFCRYVNSGWVYIFLLTIADSPLSHRTISQREQNYICERIGISIGINNKEKRSTSFSSLPWKKILRSKPIIALVITQFCNIFGLFFFYTNVGKLLTEIHRIPVQQAGYILAGGFIFMPIVSLSTGVFADRLVRTNMMSLTNVRKLFNSLTSFIPATFVFIFLVGSAIAYGAGYVINFADIAPAYSSIIFAISTALGTIGALMSNIVAGLIIKQPILEDWRKLLLLFAIIYIIGGIVYLLYGSAVPRKWARFQSNKSKQNEEDEYLTSLPLKTGVSHTMKNTEMN</sequence>
<dbReference type="InterPro" id="IPR036259">
    <property type="entry name" value="MFS_trans_sf"/>
</dbReference>
<proteinExistence type="predicted"/>
<dbReference type="SUPFAM" id="SSF103473">
    <property type="entry name" value="MFS general substrate transporter"/>
    <property type="match status" value="1"/>
</dbReference>
<dbReference type="Proteomes" id="UP000663874">
    <property type="component" value="Unassembled WGS sequence"/>
</dbReference>
<feature type="domain" description="Major facilitator superfamily (MFS) profile" evidence="6">
    <location>
        <begin position="1"/>
        <end position="314"/>
    </location>
</feature>
<dbReference type="PANTHER" id="PTHR11662:SF399">
    <property type="entry name" value="FI19708P1-RELATED"/>
    <property type="match status" value="1"/>
</dbReference>
<dbReference type="InterPro" id="IPR020846">
    <property type="entry name" value="MFS_dom"/>
</dbReference>
<protein>
    <recommendedName>
        <fullName evidence="6">Major facilitator superfamily (MFS) profile domain-containing protein</fullName>
    </recommendedName>
</protein>
<keyword evidence="4 5" id="KW-0472">Membrane</keyword>
<comment type="caution">
    <text evidence="8">The sequence shown here is derived from an EMBL/GenBank/DDBJ whole genome shotgun (WGS) entry which is preliminary data.</text>
</comment>
<feature type="transmembrane region" description="Helical" evidence="5">
    <location>
        <begin position="177"/>
        <end position="197"/>
    </location>
</feature>
<dbReference type="AlphaFoldDB" id="A0A818UT52"/>
<gene>
    <name evidence="8" type="ORF">FNK824_LOCUS9434</name>
    <name evidence="7" type="ORF">SEV965_LOCUS10581</name>
</gene>
<evidence type="ECO:0000256" key="4">
    <source>
        <dbReference type="ARBA" id="ARBA00023136"/>
    </source>
</evidence>
<dbReference type="Gene3D" id="1.20.1250.20">
    <property type="entry name" value="MFS general substrate transporter like domains"/>
    <property type="match status" value="2"/>
</dbReference>
<dbReference type="PANTHER" id="PTHR11662">
    <property type="entry name" value="SOLUTE CARRIER FAMILY 17"/>
    <property type="match status" value="1"/>
</dbReference>
<accession>A0A818UT52</accession>
<feature type="transmembrane region" description="Helical" evidence="5">
    <location>
        <begin position="49"/>
        <end position="72"/>
    </location>
</feature>
<keyword evidence="2 5" id="KW-0812">Transmembrane</keyword>